<dbReference type="AlphaFoldDB" id="A0A4C1V0S1"/>
<dbReference type="Proteomes" id="UP000299102">
    <property type="component" value="Unassembled WGS sequence"/>
</dbReference>
<dbReference type="EMBL" id="BGZK01000258">
    <property type="protein sequence ID" value="GBP32341.1"/>
    <property type="molecule type" value="Genomic_DNA"/>
</dbReference>
<sequence>MGDARECGPLSEVCAWRLPPPLACSHDSLVKPSSCASDRVIQRTKLEPRRASAGVTGRASCGGTSCHRVTYTTTIYESTRNAISRFVSFRLEKLIESTQLFRLVAHFVRTGIDLIITNQQVALMRFFCEVLDILGPFDSASISRGKRAGKPSESRRSLPLMDALIPKGMRRQPLRRD</sequence>
<evidence type="ECO:0000313" key="3">
    <source>
        <dbReference type="Proteomes" id="UP000299102"/>
    </source>
</evidence>
<feature type="compositionally biased region" description="Basic residues" evidence="1">
    <location>
        <begin position="168"/>
        <end position="177"/>
    </location>
</feature>
<organism evidence="2 3">
    <name type="scientific">Eumeta variegata</name>
    <name type="common">Bagworm moth</name>
    <name type="synonym">Eumeta japonica</name>
    <dbReference type="NCBI Taxonomy" id="151549"/>
    <lineage>
        <taxon>Eukaryota</taxon>
        <taxon>Metazoa</taxon>
        <taxon>Ecdysozoa</taxon>
        <taxon>Arthropoda</taxon>
        <taxon>Hexapoda</taxon>
        <taxon>Insecta</taxon>
        <taxon>Pterygota</taxon>
        <taxon>Neoptera</taxon>
        <taxon>Endopterygota</taxon>
        <taxon>Lepidoptera</taxon>
        <taxon>Glossata</taxon>
        <taxon>Ditrysia</taxon>
        <taxon>Tineoidea</taxon>
        <taxon>Psychidae</taxon>
        <taxon>Oiketicinae</taxon>
        <taxon>Eumeta</taxon>
    </lineage>
</organism>
<feature type="region of interest" description="Disordered" evidence="1">
    <location>
        <begin position="143"/>
        <end position="177"/>
    </location>
</feature>
<comment type="caution">
    <text evidence="2">The sequence shown here is derived from an EMBL/GenBank/DDBJ whole genome shotgun (WGS) entry which is preliminary data.</text>
</comment>
<protein>
    <submittedName>
        <fullName evidence="2">Uncharacterized protein</fullName>
    </submittedName>
</protein>
<keyword evidence="3" id="KW-1185">Reference proteome</keyword>
<name>A0A4C1V0S1_EUMVA</name>
<accession>A0A4C1V0S1</accession>
<evidence type="ECO:0000313" key="2">
    <source>
        <dbReference type="EMBL" id="GBP32341.1"/>
    </source>
</evidence>
<evidence type="ECO:0000256" key="1">
    <source>
        <dbReference type="SAM" id="MobiDB-lite"/>
    </source>
</evidence>
<gene>
    <name evidence="2" type="ORF">EVAR_25595_1</name>
</gene>
<reference evidence="2 3" key="1">
    <citation type="journal article" date="2019" name="Commun. Biol.">
        <title>The bagworm genome reveals a unique fibroin gene that provides high tensile strength.</title>
        <authorList>
            <person name="Kono N."/>
            <person name="Nakamura H."/>
            <person name="Ohtoshi R."/>
            <person name="Tomita M."/>
            <person name="Numata K."/>
            <person name="Arakawa K."/>
        </authorList>
    </citation>
    <scope>NUCLEOTIDE SEQUENCE [LARGE SCALE GENOMIC DNA]</scope>
</reference>
<proteinExistence type="predicted"/>